<sequence>MSRWESPRPNLASEGDTNIATATIAVGISKNLIAWRNNEFDGSKAPQAPKYLMLFSCLRDEGYLHKNASMHGSRCMEGWKHMYRSTCIEAFFTLLFTWVSTECGYVSTSANRKSECSRSRVKSQEDTKKRDKTGTGDQAIAVGFLETRKSIRLN</sequence>
<dbReference type="KEGG" id="ssl:SS1G_01306"/>
<dbReference type="HOGENOM" id="CLU_1705314_0_0_1"/>
<dbReference type="GeneID" id="5494035"/>
<evidence type="ECO:0000313" key="1">
    <source>
        <dbReference type="EMBL" id="EDN96380.1"/>
    </source>
</evidence>
<proteinExistence type="predicted"/>
<dbReference type="InParanoid" id="A7E7M8"/>
<keyword evidence="2" id="KW-1185">Reference proteome</keyword>
<gene>
    <name evidence="1" type="ORF">SS1G_01306</name>
</gene>
<name>A7E7M8_SCLS1</name>
<protein>
    <submittedName>
        <fullName evidence="1">Uncharacterized protein</fullName>
    </submittedName>
</protein>
<dbReference type="AlphaFoldDB" id="A7E7M8"/>
<organism evidence="1 2">
    <name type="scientific">Sclerotinia sclerotiorum (strain ATCC 18683 / 1980 / Ss-1)</name>
    <name type="common">White mold</name>
    <name type="synonym">Whetzelinia sclerotiorum</name>
    <dbReference type="NCBI Taxonomy" id="665079"/>
    <lineage>
        <taxon>Eukaryota</taxon>
        <taxon>Fungi</taxon>
        <taxon>Dikarya</taxon>
        <taxon>Ascomycota</taxon>
        <taxon>Pezizomycotina</taxon>
        <taxon>Leotiomycetes</taxon>
        <taxon>Helotiales</taxon>
        <taxon>Sclerotiniaceae</taxon>
        <taxon>Sclerotinia</taxon>
    </lineage>
</organism>
<evidence type="ECO:0000313" key="2">
    <source>
        <dbReference type="Proteomes" id="UP000001312"/>
    </source>
</evidence>
<reference evidence="2" key="1">
    <citation type="journal article" date="2011" name="PLoS Genet.">
        <title>Genomic analysis of the necrotrophic fungal pathogens Sclerotinia sclerotiorum and Botrytis cinerea.</title>
        <authorList>
            <person name="Amselem J."/>
            <person name="Cuomo C.A."/>
            <person name="van Kan J.A."/>
            <person name="Viaud M."/>
            <person name="Benito E.P."/>
            <person name="Couloux A."/>
            <person name="Coutinho P.M."/>
            <person name="de Vries R.P."/>
            <person name="Dyer P.S."/>
            <person name="Fillinger S."/>
            <person name="Fournier E."/>
            <person name="Gout L."/>
            <person name="Hahn M."/>
            <person name="Kohn L."/>
            <person name="Lapalu N."/>
            <person name="Plummer K.M."/>
            <person name="Pradier J.M."/>
            <person name="Quevillon E."/>
            <person name="Sharon A."/>
            <person name="Simon A."/>
            <person name="ten Have A."/>
            <person name="Tudzynski B."/>
            <person name="Tudzynski P."/>
            <person name="Wincker P."/>
            <person name="Andrew M."/>
            <person name="Anthouard V."/>
            <person name="Beever R.E."/>
            <person name="Beffa R."/>
            <person name="Benoit I."/>
            <person name="Bouzid O."/>
            <person name="Brault B."/>
            <person name="Chen Z."/>
            <person name="Choquer M."/>
            <person name="Collemare J."/>
            <person name="Cotton P."/>
            <person name="Danchin E.G."/>
            <person name="Da Silva C."/>
            <person name="Gautier A."/>
            <person name="Giraud C."/>
            <person name="Giraud T."/>
            <person name="Gonzalez C."/>
            <person name="Grossetete S."/>
            <person name="Guldener U."/>
            <person name="Henrissat B."/>
            <person name="Howlett B.J."/>
            <person name="Kodira C."/>
            <person name="Kretschmer M."/>
            <person name="Lappartient A."/>
            <person name="Leroch M."/>
            <person name="Levis C."/>
            <person name="Mauceli E."/>
            <person name="Neuveglise C."/>
            <person name="Oeser B."/>
            <person name="Pearson M."/>
            <person name="Poulain J."/>
            <person name="Poussereau N."/>
            <person name="Quesneville H."/>
            <person name="Rascle C."/>
            <person name="Schumacher J."/>
            <person name="Segurens B."/>
            <person name="Sexton A."/>
            <person name="Silva E."/>
            <person name="Sirven C."/>
            <person name="Soanes D.M."/>
            <person name="Talbot N.J."/>
            <person name="Templeton M."/>
            <person name="Yandava C."/>
            <person name="Yarden O."/>
            <person name="Zeng Q."/>
            <person name="Rollins J.A."/>
            <person name="Lebrun M.H."/>
            <person name="Dickman M."/>
        </authorList>
    </citation>
    <scope>NUCLEOTIDE SEQUENCE [LARGE SCALE GENOMIC DNA]</scope>
    <source>
        <strain evidence="2">ATCC 18683 / 1980 / Ss-1</strain>
    </source>
</reference>
<dbReference type="Proteomes" id="UP000001312">
    <property type="component" value="Unassembled WGS sequence"/>
</dbReference>
<dbReference type="EMBL" id="CH476622">
    <property type="protein sequence ID" value="EDN96380.1"/>
    <property type="molecule type" value="Genomic_DNA"/>
</dbReference>
<dbReference type="RefSeq" id="XP_001597112.1">
    <property type="nucleotide sequence ID" value="XM_001597062.1"/>
</dbReference>
<accession>A7E7M8</accession>